<evidence type="ECO:0000313" key="2">
    <source>
        <dbReference type="Proteomes" id="UP000310158"/>
    </source>
</evidence>
<dbReference type="OrthoDB" id="9451547at2759"/>
<protein>
    <submittedName>
        <fullName evidence="1">Uncharacterized protein</fullName>
    </submittedName>
</protein>
<dbReference type="EMBL" id="SGPL01000495">
    <property type="protein sequence ID" value="THH11814.1"/>
    <property type="molecule type" value="Genomic_DNA"/>
</dbReference>
<reference evidence="1 2" key="1">
    <citation type="submission" date="2019-02" db="EMBL/GenBank/DDBJ databases">
        <title>Genome sequencing of the rare red list fungi Bondarzewia mesenterica.</title>
        <authorList>
            <person name="Buettner E."/>
            <person name="Kellner H."/>
        </authorList>
    </citation>
    <scope>NUCLEOTIDE SEQUENCE [LARGE SCALE GENOMIC DNA]</scope>
    <source>
        <strain evidence="1 2">DSM 108281</strain>
    </source>
</reference>
<dbReference type="AlphaFoldDB" id="A0A4S4LIE6"/>
<keyword evidence="2" id="KW-1185">Reference proteome</keyword>
<name>A0A4S4LIE6_9AGAM</name>
<dbReference type="Proteomes" id="UP000310158">
    <property type="component" value="Unassembled WGS sequence"/>
</dbReference>
<sequence>MEKTRGRCTGDELGNASCCTSVQGDLFFGYGIGQGCSRKARGARKDVPVEKRGDCGYEHLDERAEDSAGEAMSLLSTERGGKYLGACAMHNVDKENNVAKQHLIDMLCMSGFDHDNEWGFCAAKPSQCCISSIALILLKIGIVHSTSPMGEQQVAIDYNQMSTAQKLLLFWCKLVCKCEWDGIEIDLPPYSSSSAEGWAKVEWPSTYRAIVMLRRCDAPSKLTGHSTGVMFLTWGALVAKHITKLDKVCTPSDVSSLHSISHTDVAHTGTLHFSARTGASSMIEDGDMRENESGEAMEDEDVEIEDTKVEGTQIEEIEDGEVLEQAV</sequence>
<proteinExistence type="predicted"/>
<gene>
    <name evidence="1" type="ORF">EW146_g7918</name>
</gene>
<accession>A0A4S4LIE6</accession>
<evidence type="ECO:0000313" key="1">
    <source>
        <dbReference type="EMBL" id="THH11814.1"/>
    </source>
</evidence>
<comment type="caution">
    <text evidence="1">The sequence shown here is derived from an EMBL/GenBank/DDBJ whole genome shotgun (WGS) entry which is preliminary data.</text>
</comment>
<organism evidence="1 2">
    <name type="scientific">Bondarzewia mesenterica</name>
    <dbReference type="NCBI Taxonomy" id="1095465"/>
    <lineage>
        <taxon>Eukaryota</taxon>
        <taxon>Fungi</taxon>
        <taxon>Dikarya</taxon>
        <taxon>Basidiomycota</taxon>
        <taxon>Agaricomycotina</taxon>
        <taxon>Agaricomycetes</taxon>
        <taxon>Russulales</taxon>
        <taxon>Bondarzewiaceae</taxon>
        <taxon>Bondarzewia</taxon>
    </lineage>
</organism>